<dbReference type="OMA" id="DCCERIG"/>
<name>A0A914A8M9_PATMI</name>
<dbReference type="EnsemblMetazoa" id="XM_038203836.1">
    <property type="protein sequence ID" value="XP_038059764.1"/>
    <property type="gene ID" value="LOC119730805"/>
</dbReference>
<dbReference type="RefSeq" id="XP_038059764.1">
    <property type="nucleotide sequence ID" value="XM_038203836.1"/>
</dbReference>
<dbReference type="SUPFAM" id="SSF53335">
    <property type="entry name" value="S-adenosyl-L-methionine-dependent methyltransferases"/>
    <property type="match status" value="1"/>
</dbReference>
<protein>
    <recommendedName>
        <fullName evidence="3">Histamine N-methyltransferase</fullName>
    </recommendedName>
</protein>
<organism evidence="1 2">
    <name type="scientific">Patiria miniata</name>
    <name type="common">Bat star</name>
    <name type="synonym">Asterina miniata</name>
    <dbReference type="NCBI Taxonomy" id="46514"/>
    <lineage>
        <taxon>Eukaryota</taxon>
        <taxon>Metazoa</taxon>
        <taxon>Echinodermata</taxon>
        <taxon>Eleutherozoa</taxon>
        <taxon>Asterozoa</taxon>
        <taxon>Asteroidea</taxon>
        <taxon>Valvatacea</taxon>
        <taxon>Valvatida</taxon>
        <taxon>Asterinidae</taxon>
        <taxon>Patiria</taxon>
    </lineage>
</organism>
<evidence type="ECO:0008006" key="3">
    <source>
        <dbReference type="Google" id="ProtNLM"/>
    </source>
</evidence>
<reference evidence="1" key="1">
    <citation type="submission" date="2022-11" db="UniProtKB">
        <authorList>
            <consortium name="EnsemblMetazoa"/>
        </authorList>
    </citation>
    <scope>IDENTIFICATION</scope>
</reference>
<dbReference type="InterPro" id="IPR029063">
    <property type="entry name" value="SAM-dependent_MTases_sf"/>
</dbReference>
<dbReference type="GeneID" id="119730805"/>
<proteinExistence type="predicted"/>
<accession>A0A914A8M9</accession>
<evidence type="ECO:0000313" key="2">
    <source>
        <dbReference type="Proteomes" id="UP000887568"/>
    </source>
</evidence>
<dbReference type="OrthoDB" id="5984880at2759"/>
<dbReference type="AlphaFoldDB" id="A0A914A8M9"/>
<sequence length="297" mass="33712">MASQSLPCLYKNPDHYLKAFHIFCSASGKFNVYQAWVDGERFSEAVVDKLQATLDGQEGLRVLGVGSGSGEIDCAILKRLLRQFPRIDNRVVDPSDELLGRYKALAESKAHQLHGVTCDWRQQTIEQYEKAGDLTKFHFISAIDSIYHAEDALDSWLTYLYSRLENGGVMLVIMRTDDSGFTRFLNGFQRFHANYHDVTSGDVRSCLDRLGITYTQYRQPRRMNITTCFDRASEEGNLLLDFLTFTVCFREAAPEGLQTWVMEHLASSDCLERKGDEILLNLDWDAVVVNKPLGMVG</sequence>
<evidence type="ECO:0000313" key="1">
    <source>
        <dbReference type="EnsemblMetazoa" id="XP_038059764.1"/>
    </source>
</evidence>
<dbReference type="CDD" id="cd02440">
    <property type="entry name" value="AdoMet_MTases"/>
    <property type="match status" value="1"/>
</dbReference>
<dbReference type="Gene3D" id="3.40.50.150">
    <property type="entry name" value="Vaccinia Virus protein VP39"/>
    <property type="match status" value="1"/>
</dbReference>
<dbReference type="Proteomes" id="UP000887568">
    <property type="component" value="Unplaced"/>
</dbReference>
<keyword evidence="2" id="KW-1185">Reference proteome</keyword>